<evidence type="ECO:0000313" key="3">
    <source>
        <dbReference type="Proteomes" id="UP001497644"/>
    </source>
</evidence>
<proteinExistence type="predicted"/>
<feature type="compositionally biased region" description="Basic and acidic residues" evidence="1">
    <location>
        <begin position="51"/>
        <end position="65"/>
    </location>
</feature>
<dbReference type="EMBL" id="OZ034832">
    <property type="protein sequence ID" value="CAL1689043.1"/>
    <property type="molecule type" value="Genomic_DNA"/>
</dbReference>
<sequence length="73" mass="8112">MTHITYRSQKQSAFIEEKTHTIAISHDEIQNVYDGSMARGHSSRPLTQAGTERKDINGAPRREDNEALGASSL</sequence>
<feature type="region of interest" description="Disordered" evidence="1">
    <location>
        <begin position="36"/>
        <end position="73"/>
    </location>
</feature>
<evidence type="ECO:0000313" key="2">
    <source>
        <dbReference type="EMBL" id="CAL1689043.1"/>
    </source>
</evidence>
<dbReference type="AlphaFoldDB" id="A0AAV2PAQ0"/>
<gene>
    <name evidence="2" type="ORF">LPLAT_LOCUS14044</name>
</gene>
<reference evidence="2" key="1">
    <citation type="submission" date="2024-04" db="EMBL/GenBank/DDBJ databases">
        <authorList>
            <consortium name="Molecular Ecology Group"/>
        </authorList>
    </citation>
    <scope>NUCLEOTIDE SEQUENCE</scope>
</reference>
<organism evidence="2 3">
    <name type="scientific">Lasius platythorax</name>
    <dbReference type="NCBI Taxonomy" id="488582"/>
    <lineage>
        <taxon>Eukaryota</taxon>
        <taxon>Metazoa</taxon>
        <taxon>Ecdysozoa</taxon>
        <taxon>Arthropoda</taxon>
        <taxon>Hexapoda</taxon>
        <taxon>Insecta</taxon>
        <taxon>Pterygota</taxon>
        <taxon>Neoptera</taxon>
        <taxon>Endopterygota</taxon>
        <taxon>Hymenoptera</taxon>
        <taxon>Apocrita</taxon>
        <taxon>Aculeata</taxon>
        <taxon>Formicoidea</taxon>
        <taxon>Formicidae</taxon>
        <taxon>Formicinae</taxon>
        <taxon>Lasius</taxon>
        <taxon>Lasius</taxon>
    </lineage>
</organism>
<protein>
    <submittedName>
        <fullName evidence="2">Uncharacterized protein</fullName>
    </submittedName>
</protein>
<accession>A0AAV2PAQ0</accession>
<keyword evidence="3" id="KW-1185">Reference proteome</keyword>
<name>A0AAV2PAQ0_9HYME</name>
<dbReference type="Proteomes" id="UP001497644">
    <property type="component" value="Chromosome 9"/>
</dbReference>
<evidence type="ECO:0000256" key="1">
    <source>
        <dbReference type="SAM" id="MobiDB-lite"/>
    </source>
</evidence>